<comment type="caution">
    <text evidence="4">The sequence shown here is derived from an EMBL/GenBank/DDBJ whole genome shotgun (WGS) entry which is preliminary data.</text>
</comment>
<dbReference type="InterPro" id="IPR015797">
    <property type="entry name" value="NUDIX_hydrolase-like_dom_sf"/>
</dbReference>
<dbReference type="PROSITE" id="PS51462">
    <property type="entry name" value="NUDIX"/>
    <property type="match status" value="1"/>
</dbReference>
<dbReference type="GO" id="GO:0006754">
    <property type="term" value="P:ATP biosynthetic process"/>
    <property type="evidence" value="ECO:0007669"/>
    <property type="project" value="TreeGrafter"/>
</dbReference>
<feature type="domain" description="Nudix hydrolase" evidence="3">
    <location>
        <begin position="14"/>
        <end position="146"/>
    </location>
</feature>
<keyword evidence="1 2" id="KW-0378">Hydrolase</keyword>
<dbReference type="GO" id="GO:0004081">
    <property type="term" value="F:bis(5'-nucleosyl)-tetraphosphatase (asymmetrical) activity"/>
    <property type="evidence" value="ECO:0007669"/>
    <property type="project" value="TreeGrafter"/>
</dbReference>
<organism evidence="4 5">
    <name type="scientific">Lacticaseibacillus paracasei NRIC 0644</name>
    <dbReference type="NCBI Taxonomy" id="1435038"/>
    <lineage>
        <taxon>Bacteria</taxon>
        <taxon>Bacillati</taxon>
        <taxon>Bacillota</taxon>
        <taxon>Bacilli</taxon>
        <taxon>Lactobacillales</taxon>
        <taxon>Lactobacillaceae</taxon>
        <taxon>Lacticaseibacillus</taxon>
    </lineage>
</organism>
<dbReference type="InterPro" id="IPR020084">
    <property type="entry name" value="NUDIX_hydrolase_CS"/>
</dbReference>
<dbReference type="AlphaFoldDB" id="A0A0C9QC35"/>
<dbReference type="PANTHER" id="PTHR21340">
    <property type="entry name" value="DIADENOSINE 5,5-P1,P4-TETRAPHOSPHATE PYROPHOSPHOHYDROLASE MUTT"/>
    <property type="match status" value="1"/>
</dbReference>
<evidence type="ECO:0000256" key="1">
    <source>
        <dbReference type="ARBA" id="ARBA00022801"/>
    </source>
</evidence>
<proteinExistence type="inferred from homology"/>
<dbReference type="PANTHER" id="PTHR21340:SF0">
    <property type="entry name" value="BIS(5'-NUCLEOSYL)-TETRAPHOSPHATASE [ASYMMETRICAL]"/>
    <property type="match status" value="1"/>
</dbReference>
<evidence type="ECO:0000256" key="2">
    <source>
        <dbReference type="RuleBase" id="RU003476"/>
    </source>
</evidence>
<dbReference type="Proteomes" id="UP000032552">
    <property type="component" value="Unassembled WGS sequence"/>
</dbReference>
<dbReference type="RefSeq" id="WP_003567704.1">
    <property type="nucleotide sequence ID" value="NZ_BAYM01000151.1"/>
</dbReference>
<accession>A0A0C9QC35</accession>
<dbReference type="Gene3D" id="3.90.79.10">
    <property type="entry name" value="Nucleoside Triphosphate Pyrophosphohydrolase"/>
    <property type="match status" value="1"/>
</dbReference>
<dbReference type="SUPFAM" id="SSF55811">
    <property type="entry name" value="Nudix"/>
    <property type="match status" value="1"/>
</dbReference>
<dbReference type="PROSITE" id="PS00893">
    <property type="entry name" value="NUDIX_BOX"/>
    <property type="match status" value="1"/>
</dbReference>
<name>A0A0C9QC35_LACPA</name>
<protein>
    <submittedName>
        <fullName evidence="4">Putative hydrolase</fullName>
    </submittedName>
</protein>
<dbReference type="CDD" id="cd04684">
    <property type="entry name" value="NUDIX_Hydrolase"/>
    <property type="match status" value="1"/>
</dbReference>
<dbReference type="EMBL" id="BAYM01000151">
    <property type="protein sequence ID" value="GAN37352.1"/>
    <property type="molecule type" value="Genomic_DNA"/>
</dbReference>
<comment type="similarity">
    <text evidence="2">Belongs to the Nudix hydrolase family.</text>
</comment>
<dbReference type="InterPro" id="IPR020476">
    <property type="entry name" value="Nudix_hydrolase"/>
</dbReference>
<evidence type="ECO:0000259" key="3">
    <source>
        <dbReference type="PROSITE" id="PS51462"/>
    </source>
</evidence>
<dbReference type="GO" id="GO:0006167">
    <property type="term" value="P:AMP biosynthetic process"/>
    <property type="evidence" value="ECO:0007669"/>
    <property type="project" value="TreeGrafter"/>
</dbReference>
<gene>
    <name evidence="4" type="ORF">LC0644_1941</name>
</gene>
<sequence length="150" mass="16955">MIDPVFGRKDPKLDYHTRIGAYGVIPDHSGARLLILQAPNHALFLPGGGVEEGETPEVTLARELLEEFGATVHVTQKLGKSSEYFYSHHRQTAYYHPATFFACDQLAFVQDPLETFNTLMLMPIDLALAELKRPTHRWAVAKWLANQPKR</sequence>
<reference evidence="5" key="1">
    <citation type="submission" date="2014-05" db="EMBL/GenBank/DDBJ databases">
        <title>Whole genome sequencing of Lactobacillus casei NRIC0644.</title>
        <authorList>
            <person name="Atarashi H."/>
            <person name="Yoshida Y."/>
            <person name="Fujimura S."/>
            <person name="Tanaka N."/>
            <person name="Shiwa Y."/>
            <person name="Yoshikawa H."/>
            <person name="Okada S."/>
            <person name="Nakagawa J."/>
        </authorList>
    </citation>
    <scope>NUCLEOTIDE SEQUENCE [LARGE SCALE GENOMIC DNA]</scope>
    <source>
        <strain evidence="5">NRIC0644</strain>
    </source>
</reference>
<dbReference type="InterPro" id="IPR051325">
    <property type="entry name" value="Nudix_hydrolase_domain"/>
</dbReference>
<evidence type="ECO:0000313" key="4">
    <source>
        <dbReference type="EMBL" id="GAN37352.1"/>
    </source>
</evidence>
<dbReference type="PRINTS" id="PR00502">
    <property type="entry name" value="NUDIXFAMILY"/>
</dbReference>
<evidence type="ECO:0000313" key="5">
    <source>
        <dbReference type="Proteomes" id="UP000032552"/>
    </source>
</evidence>
<dbReference type="InterPro" id="IPR000086">
    <property type="entry name" value="NUDIX_hydrolase_dom"/>
</dbReference>
<dbReference type="Pfam" id="PF00293">
    <property type="entry name" value="NUDIX"/>
    <property type="match status" value="1"/>
</dbReference>